<proteinExistence type="predicted"/>
<evidence type="ECO:0000313" key="2">
    <source>
        <dbReference type="EMBL" id="KAG5277551.1"/>
    </source>
</evidence>
<comment type="caution">
    <text evidence="2">The sequence shown here is derived from an EMBL/GenBank/DDBJ whole genome shotgun (WGS) entry which is preliminary data.</text>
</comment>
<feature type="non-terminal residue" evidence="2">
    <location>
        <position position="1"/>
    </location>
</feature>
<reference evidence="2" key="1">
    <citation type="submission" date="2020-10" db="EMBL/GenBank/DDBJ databases">
        <title>Chromosome-scale genome assembly of the Allis shad, Alosa alosa.</title>
        <authorList>
            <person name="Margot Z."/>
            <person name="Christophe K."/>
            <person name="Cabau C."/>
            <person name="Louis A."/>
            <person name="Berthelot C."/>
            <person name="Parey E."/>
            <person name="Roest Crollius H."/>
            <person name="Montfort J."/>
            <person name="Robinson-Rechavi M."/>
            <person name="Bucao C."/>
            <person name="Bouchez O."/>
            <person name="Gislard M."/>
            <person name="Lluch J."/>
            <person name="Milhes M."/>
            <person name="Lampietro C."/>
            <person name="Lopez Roques C."/>
            <person name="Donnadieu C."/>
            <person name="Braasch I."/>
            <person name="Desvignes T."/>
            <person name="Postlethwait J."/>
            <person name="Bobe J."/>
            <person name="Guiguen Y."/>
        </authorList>
    </citation>
    <scope>NUCLEOTIDE SEQUENCE</scope>
    <source>
        <strain evidence="2">M-15738</strain>
        <tissue evidence="2">Blood</tissue>
    </source>
</reference>
<feature type="transmembrane region" description="Helical" evidence="1">
    <location>
        <begin position="116"/>
        <end position="136"/>
    </location>
</feature>
<keyword evidence="1" id="KW-0812">Transmembrane</keyword>
<gene>
    <name evidence="2" type="ORF">AALO_G00118910</name>
</gene>
<name>A0AAV6GVF0_9TELE</name>
<evidence type="ECO:0000313" key="3">
    <source>
        <dbReference type="Proteomes" id="UP000823561"/>
    </source>
</evidence>
<keyword evidence="1" id="KW-1133">Transmembrane helix</keyword>
<evidence type="ECO:0000256" key="1">
    <source>
        <dbReference type="SAM" id="Phobius"/>
    </source>
</evidence>
<keyword evidence="3" id="KW-1185">Reference proteome</keyword>
<dbReference type="EMBL" id="JADWDJ010000008">
    <property type="protein sequence ID" value="KAG5277551.1"/>
    <property type="molecule type" value="Genomic_DNA"/>
</dbReference>
<protein>
    <submittedName>
        <fullName evidence="2">Uncharacterized protein</fullName>
    </submittedName>
</protein>
<accession>A0AAV6GVF0</accession>
<organism evidence="2 3">
    <name type="scientific">Alosa alosa</name>
    <name type="common">allis shad</name>
    <dbReference type="NCBI Taxonomy" id="278164"/>
    <lineage>
        <taxon>Eukaryota</taxon>
        <taxon>Metazoa</taxon>
        <taxon>Chordata</taxon>
        <taxon>Craniata</taxon>
        <taxon>Vertebrata</taxon>
        <taxon>Euteleostomi</taxon>
        <taxon>Actinopterygii</taxon>
        <taxon>Neopterygii</taxon>
        <taxon>Teleostei</taxon>
        <taxon>Clupei</taxon>
        <taxon>Clupeiformes</taxon>
        <taxon>Clupeoidei</taxon>
        <taxon>Clupeidae</taxon>
        <taxon>Alosa</taxon>
    </lineage>
</organism>
<keyword evidence="1" id="KW-0472">Membrane</keyword>
<dbReference type="Proteomes" id="UP000823561">
    <property type="component" value="Chromosome 8"/>
</dbReference>
<dbReference type="AlphaFoldDB" id="A0AAV6GVF0"/>
<sequence>VAQLFLSLCDLQSSVNPDSLSPVSILIYSIQCQASFTPVSILSQAVPHSNRQTQTSSLLCGSPKRWCPADSLCGSPKRWCPADSLGPCICPSPLCGAFDCVFMCLYVKMQMQSPRVGPVVTLTLIYSFVFPSSVWLQQKKSLYHK</sequence>